<feature type="compositionally biased region" description="Basic and acidic residues" evidence="1">
    <location>
        <begin position="91"/>
        <end position="115"/>
    </location>
</feature>
<organism evidence="3 4">
    <name type="scientific">Parasutterella excrementihominis</name>
    <dbReference type="NCBI Taxonomy" id="487175"/>
    <lineage>
        <taxon>Bacteria</taxon>
        <taxon>Pseudomonadati</taxon>
        <taxon>Pseudomonadota</taxon>
        <taxon>Betaproteobacteria</taxon>
        <taxon>Burkholderiales</taxon>
        <taxon>Sutterellaceae</taxon>
        <taxon>Parasutterella</taxon>
    </lineage>
</organism>
<evidence type="ECO:0000313" key="3">
    <source>
        <dbReference type="EMBL" id="MTU43066.1"/>
    </source>
</evidence>
<dbReference type="AlphaFoldDB" id="A0A6I3S0M2"/>
<evidence type="ECO:0008006" key="5">
    <source>
        <dbReference type="Google" id="ProtNLM"/>
    </source>
</evidence>
<accession>A0A6I3S0M2</accession>
<reference evidence="3 4" key="1">
    <citation type="journal article" date="2019" name="Nat. Med.">
        <title>A library of human gut bacterial isolates paired with longitudinal multiomics data enables mechanistic microbiome research.</title>
        <authorList>
            <person name="Poyet M."/>
            <person name="Groussin M."/>
            <person name="Gibbons S.M."/>
            <person name="Avila-Pacheco J."/>
            <person name="Jiang X."/>
            <person name="Kearney S.M."/>
            <person name="Perrotta A.R."/>
            <person name="Berdy B."/>
            <person name="Zhao S."/>
            <person name="Lieberman T.D."/>
            <person name="Swanson P.K."/>
            <person name="Smith M."/>
            <person name="Roesemann S."/>
            <person name="Alexander J.E."/>
            <person name="Rich S.A."/>
            <person name="Livny J."/>
            <person name="Vlamakis H."/>
            <person name="Clish C."/>
            <person name="Bullock K."/>
            <person name="Deik A."/>
            <person name="Scott J."/>
            <person name="Pierce K.A."/>
            <person name="Xavier R.J."/>
            <person name="Alm E.J."/>
        </authorList>
    </citation>
    <scope>NUCLEOTIDE SEQUENCE [LARGE SCALE GENOMIC DNA]</scope>
    <source>
        <strain evidence="3 4">BIOML-A2</strain>
    </source>
</reference>
<dbReference type="EMBL" id="WNCL01000012">
    <property type="protein sequence ID" value="MTU43066.1"/>
    <property type="molecule type" value="Genomic_DNA"/>
</dbReference>
<feature type="region of interest" description="Disordered" evidence="1">
    <location>
        <begin position="91"/>
        <end position="210"/>
    </location>
</feature>
<evidence type="ECO:0000313" key="4">
    <source>
        <dbReference type="Proteomes" id="UP000462362"/>
    </source>
</evidence>
<evidence type="ECO:0000256" key="2">
    <source>
        <dbReference type="SAM" id="SignalP"/>
    </source>
</evidence>
<dbReference type="PROSITE" id="PS51257">
    <property type="entry name" value="PROKAR_LIPOPROTEIN"/>
    <property type="match status" value="1"/>
</dbReference>
<feature type="signal peptide" evidence="2">
    <location>
        <begin position="1"/>
        <end position="25"/>
    </location>
</feature>
<feature type="compositionally biased region" description="Basic and acidic residues" evidence="1">
    <location>
        <begin position="133"/>
        <end position="143"/>
    </location>
</feature>
<comment type="caution">
    <text evidence="3">The sequence shown here is derived from an EMBL/GenBank/DDBJ whole genome shotgun (WGS) entry which is preliminary data.</text>
</comment>
<proteinExistence type="predicted"/>
<keyword evidence="2" id="KW-0732">Signal</keyword>
<evidence type="ECO:0000256" key="1">
    <source>
        <dbReference type="SAM" id="MobiDB-lite"/>
    </source>
</evidence>
<sequence length="239" mass="25801">MKNRISLFQGAKPLFLAAFLSGLLAGCGTTPPPLPSGERVPINHYAGQWTPADDLTAKHETPQEKAKRIKQERLALIRQQKEIAAKKAEEAREAARKLEEEKAKAVSETQVETKPEVFPVKESSIKETVTPITKEEAKAESVKKVSPAAEESKGVKAEKTKPVSQKKKVSASKSAASSRANNSASAGTKSAQSKEKRKPAAGKEKGNTQSFNLWPVYQAPASPVLLKHSPLPVNPHVAK</sequence>
<gene>
    <name evidence="3" type="ORF">GMD42_05415</name>
</gene>
<feature type="chain" id="PRO_5043422517" description="Lipoprotein" evidence="2">
    <location>
        <begin position="26"/>
        <end position="239"/>
    </location>
</feature>
<dbReference type="Proteomes" id="UP000462362">
    <property type="component" value="Unassembled WGS sequence"/>
</dbReference>
<feature type="compositionally biased region" description="Basic and acidic residues" evidence="1">
    <location>
        <begin position="150"/>
        <end position="161"/>
    </location>
</feature>
<feature type="compositionally biased region" description="Low complexity" evidence="1">
    <location>
        <begin position="171"/>
        <end position="186"/>
    </location>
</feature>
<dbReference type="RefSeq" id="WP_155168044.1">
    <property type="nucleotide sequence ID" value="NZ_WNCA01000022.1"/>
</dbReference>
<protein>
    <recommendedName>
        <fullName evidence="5">Lipoprotein</fullName>
    </recommendedName>
</protein>
<name>A0A6I3S0M2_9BURK</name>